<dbReference type="GO" id="GO:0004527">
    <property type="term" value="F:exonuclease activity"/>
    <property type="evidence" value="ECO:0007669"/>
    <property type="project" value="UniProtKB-KW"/>
</dbReference>
<evidence type="ECO:0000256" key="1">
    <source>
        <dbReference type="ARBA" id="ARBA00004123"/>
    </source>
</evidence>
<dbReference type="InterPro" id="IPR013520">
    <property type="entry name" value="Ribonucl_H"/>
</dbReference>
<dbReference type="InterPro" id="IPR012337">
    <property type="entry name" value="RNaseH-like_sf"/>
</dbReference>
<dbReference type="GO" id="GO:0003676">
    <property type="term" value="F:nucleic acid binding"/>
    <property type="evidence" value="ECO:0007669"/>
    <property type="project" value="InterPro"/>
</dbReference>
<feature type="region of interest" description="Disordered" evidence="7">
    <location>
        <begin position="27"/>
        <end position="152"/>
    </location>
</feature>
<evidence type="ECO:0000256" key="5">
    <source>
        <dbReference type="ARBA" id="ARBA00022839"/>
    </source>
</evidence>
<reference evidence="10" key="1">
    <citation type="submission" date="2016-10" db="EMBL/GenBank/DDBJ databases">
        <authorList>
            <person name="Jeantristanb JTB J.-T."/>
            <person name="Ricardo R."/>
        </authorList>
    </citation>
    <scope>NUCLEOTIDE SEQUENCE [LARGE SCALE GENOMIC DNA]</scope>
</reference>
<accession>A0A2X0M384</accession>
<keyword evidence="3" id="KW-0540">Nuclease</keyword>
<proteinExistence type="inferred from homology"/>
<dbReference type="EMBL" id="FMWP01000012">
    <property type="protein sequence ID" value="SCZ88630.1"/>
    <property type="molecule type" value="Genomic_DNA"/>
</dbReference>
<dbReference type="InterPro" id="IPR034922">
    <property type="entry name" value="REX1-like_exo"/>
</dbReference>
<evidence type="ECO:0000256" key="6">
    <source>
        <dbReference type="ARBA" id="ARBA00023242"/>
    </source>
</evidence>
<evidence type="ECO:0000256" key="3">
    <source>
        <dbReference type="ARBA" id="ARBA00022722"/>
    </source>
</evidence>
<keyword evidence="4" id="KW-0378">Hydrolase</keyword>
<dbReference type="FunFam" id="3.30.420.10:FF:000031">
    <property type="entry name" value="RNA exonuclease 1"/>
    <property type="match status" value="1"/>
</dbReference>
<sequence length="568" mass="62442">MFPLTRRLFGPCPDLDTCQLRPCLFDHTPTANEHPRSLPTTTATTTTITTKSTTQLPLKSALKKRPNPTEETERELGSKHPKTILTTTTTTTSTRPKTATSTSNSSQANAVASTSRSTLAPSKKQQQTTPSIPTTSTGAPPRITPSPGIPHTPVPIRQKLLHTLFEQFLLNYQSLPSADLAASLASKHAKEQEQTLYSKSTKLTYRNAVISALARLKKRPSPASEAETGTLEDDLARQKKREEEYRGRLTTDRVQKFIHDVETLRKFDYVVEVPEGAGGDRLTEEGNLRTCDRCGKEFKVSAELTEAERTACSYHFGKMITEKHRGSSGSRHRLAYPRLLSSLFVFLAGIKQRVWSCCPTVGAVTCSQGPHIFRDSAIDVLHSRVGFLETSSFESTTRSCPALDIVALDCEMVYTTSGMSLARLTVIDATGTIILDEHVRPQGAILDLNTRFSGVQEGDIENASLDVVGVRTALGILIDRETVVVGHGLENDLKALRCVHRKVVDTAILFPHPNGGTWRHSLRNLTKDILGKFIQDSDPALGHSSVDDSKAALELVRWKVKEQARLGN</sequence>
<gene>
    <name evidence="9" type="ORF">BZ3500_MVSOF-1268-A1-R1_CHR2-1G04535</name>
</gene>
<keyword evidence="5" id="KW-0269">Exonuclease</keyword>
<evidence type="ECO:0000256" key="7">
    <source>
        <dbReference type="SAM" id="MobiDB-lite"/>
    </source>
</evidence>
<feature type="compositionally biased region" description="Low complexity" evidence="7">
    <location>
        <begin position="125"/>
        <end position="137"/>
    </location>
</feature>
<evidence type="ECO:0000313" key="10">
    <source>
        <dbReference type="Proteomes" id="UP000249723"/>
    </source>
</evidence>
<dbReference type="CDD" id="cd06145">
    <property type="entry name" value="REX1_like"/>
    <property type="match status" value="1"/>
</dbReference>
<comment type="subcellular location">
    <subcellularLocation>
        <location evidence="1">Nucleus</location>
    </subcellularLocation>
</comment>
<evidence type="ECO:0000256" key="2">
    <source>
        <dbReference type="ARBA" id="ARBA00006357"/>
    </source>
</evidence>
<keyword evidence="6" id="KW-0539">Nucleus</keyword>
<feature type="region of interest" description="Disordered" evidence="7">
    <location>
        <begin position="216"/>
        <end position="241"/>
    </location>
</feature>
<feature type="compositionally biased region" description="Low complexity" evidence="7">
    <location>
        <begin position="40"/>
        <end position="54"/>
    </location>
</feature>
<dbReference type="SMART" id="SM00479">
    <property type="entry name" value="EXOIII"/>
    <property type="match status" value="1"/>
</dbReference>
<feature type="compositionally biased region" description="Low complexity" evidence="7">
    <location>
        <begin position="83"/>
        <end position="115"/>
    </location>
</feature>
<protein>
    <submittedName>
        <fullName evidence="9">BZ3500_MvSof-1268-A1-R1_Chr2-1g04535 protein</fullName>
    </submittedName>
</protein>
<name>A0A2X0M384_9BASI</name>
<feature type="domain" description="Exonuclease" evidence="8">
    <location>
        <begin position="404"/>
        <end position="565"/>
    </location>
</feature>
<feature type="compositionally biased region" description="Pro residues" evidence="7">
    <location>
        <begin position="142"/>
        <end position="152"/>
    </location>
</feature>
<dbReference type="Gene3D" id="3.30.420.10">
    <property type="entry name" value="Ribonuclease H-like superfamily/Ribonuclease H"/>
    <property type="match status" value="1"/>
</dbReference>
<dbReference type="PANTHER" id="PTHR12801:SF115">
    <property type="entry name" value="FI18136P1-RELATED"/>
    <property type="match status" value="1"/>
</dbReference>
<comment type="similarity">
    <text evidence="2">Belongs to the REXO1/REXO3 family.</text>
</comment>
<dbReference type="SUPFAM" id="SSF53098">
    <property type="entry name" value="Ribonuclease H-like"/>
    <property type="match status" value="1"/>
</dbReference>
<dbReference type="InterPro" id="IPR036397">
    <property type="entry name" value="RNaseH_sf"/>
</dbReference>
<keyword evidence="10" id="KW-1185">Reference proteome</keyword>
<dbReference type="InterPro" id="IPR047021">
    <property type="entry name" value="REXO1/3/4-like"/>
</dbReference>
<dbReference type="STRING" id="289078.A0A2X0M384"/>
<evidence type="ECO:0000256" key="4">
    <source>
        <dbReference type="ARBA" id="ARBA00022801"/>
    </source>
</evidence>
<organism evidence="9 10">
    <name type="scientific">Microbotryum saponariae</name>
    <dbReference type="NCBI Taxonomy" id="289078"/>
    <lineage>
        <taxon>Eukaryota</taxon>
        <taxon>Fungi</taxon>
        <taxon>Dikarya</taxon>
        <taxon>Basidiomycota</taxon>
        <taxon>Pucciniomycotina</taxon>
        <taxon>Microbotryomycetes</taxon>
        <taxon>Microbotryales</taxon>
        <taxon>Microbotryaceae</taxon>
        <taxon>Microbotryum</taxon>
    </lineage>
</organism>
<dbReference type="GO" id="GO:0010629">
    <property type="term" value="P:negative regulation of gene expression"/>
    <property type="evidence" value="ECO:0007669"/>
    <property type="project" value="UniProtKB-ARBA"/>
</dbReference>
<dbReference type="GO" id="GO:0005634">
    <property type="term" value="C:nucleus"/>
    <property type="evidence" value="ECO:0007669"/>
    <property type="project" value="UniProtKB-SubCell"/>
</dbReference>
<evidence type="ECO:0000259" key="8">
    <source>
        <dbReference type="SMART" id="SM00479"/>
    </source>
</evidence>
<dbReference type="Proteomes" id="UP000249723">
    <property type="component" value="Unassembled WGS sequence"/>
</dbReference>
<dbReference type="AlphaFoldDB" id="A0A2X0M384"/>
<dbReference type="PANTHER" id="PTHR12801">
    <property type="entry name" value="RNA EXONUCLEASE REXO1 / RECO3 FAMILY MEMBER-RELATED"/>
    <property type="match status" value="1"/>
</dbReference>
<evidence type="ECO:0000313" key="9">
    <source>
        <dbReference type="EMBL" id="SCZ88630.1"/>
    </source>
</evidence>